<reference evidence="3" key="1">
    <citation type="journal article" date="2019" name="Int. J. Syst. Evol. Microbiol.">
        <title>The Global Catalogue of Microorganisms (GCM) 10K type strain sequencing project: providing services to taxonomists for standard genome sequencing and annotation.</title>
        <authorList>
            <consortium name="The Broad Institute Genomics Platform"/>
            <consortium name="The Broad Institute Genome Sequencing Center for Infectious Disease"/>
            <person name="Wu L."/>
            <person name="Ma J."/>
        </authorList>
    </citation>
    <scope>NUCLEOTIDE SEQUENCE [LARGE SCALE GENOMIC DNA]</scope>
    <source>
        <strain evidence="3">ICMP 19515</strain>
    </source>
</reference>
<keyword evidence="1" id="KW-0812">Transmembrane</keyword>
<proteinExistence type="predicted"/>
<keyword evidence="1" id="KW-0472">Membrane</keyword>
<dbReference type="EMBL" id="JBHRVD010000001">
    <property type="protein sequence ID" value="MFC3327228.1"/>
    <property type="molecule type" value="Genomic_DNA"/>
</dbReference>
<gene>
    <name evidence="2" type="ORF">ACFOJ9_36500</name>
</gene>
<feature type="transmembrane region" description="Helical" evidence="1">
    <location>
        <begin position="58"/>
        <end position="77"/>
    </location>
</feature>
<dbReference type="RefSeq" id="WP_378986670.1">
    <property type="nucleotide sequence ID" value="NZ_JBHRVD010000001.1"/>
</dbReference>
<accession>A0ABV7MZ15</accession>
<evidence type="ECO:0000256" key="1">
    <source>
        <dbReference type="SAM" id="Phobius"/>
    </source>
</evidence>
<name>A0ABV7MZ15_9HYPH</name>
<keyword evidence="1" id="KW-1133">Transmembrane helix</keyword>
<evidence type="ECO:0000313" key="3">
    <source>
        <dbReference type="Proteomes" id="UP001595648"/>
    </source>
</evidence>
<evidence type="ECO:0000313" key="2">
    <source>
        <dbReference type="EMBL" id="MFC3327228.1"/>
    </source>
</evidence>
<keyword evidence="3" id="KW-1185">Reference proteome</keyword>
<protein>
    <submittedName>
        <fullName evidence="2">Exopolysaccharide production repressor exox</fullName>
    </submittedName>
</protein>
<comment type="caution">
    <text evidence="2">The sequence shown here is derived from an EMBL/GenBank/DDBJ whole genome shotgun (WGS) entry which is preliminary data.</text>
</comment>
<feature type="transmembrane region" description="Helical" evidence="1">
    <location>
        <begin position="25"/>
        <end position="46"/>
    </location>
</feature>
<dbReference type="Proteomes" id="UP001595648">
    <property type="component" value="Unassembled WGS sequence"/>
</dbReference>
<sequence>MTRDGARVGQSIDVPEPVYGLLGMALPKFILGMIFALAIVVGWSWLGGASIGTILMRVIICAIVIQAGYFVLVYAMIARSAPTPADLARDAERKLNAPEVAEGEKLGSARRSLH</sequence>
<organism evidence="2 3">
    <name type="scientific">Mesorhizobium cantuariense</name>
    <dbReference type="NCBI Taxonomy" id="1300275"/>
    <lineage>
        <taxon>Bacteria</taxon>
        <taxon>Pseudomonadati</taxon>
        <taxon>Pseudomonadota</taxon>
        <taxon>Alphaproteobacteria</taxon>
        <taxon>Hyphomicrobiales</taxon>
        <taxon>Phyllobacteriaceae</taxon>
        <taxon>Mesorhizobium</taxon>
    </lineage>
</organism>